<comment type="function">
    <text evidence="3">May catalyze the cis-trans isomerization of proline imidic peptide bonds in oligopeptides thereby assisting the folding of proteins. May also function as a chaperone, playing a role in intracellular transport of proteins. May also have a protein ubiquitin ligase activity acting as an E3 ubiquitin protein ligase or as a ubiquitin-ubiquitin ligase promoting elongation of ubiquitin chains on proteins.</text>
</comment>
<feature type="region of interest" description="Disordered" evidence="22">
    <location>
        <begin position="321"/>
        <end position="438"/>
    </location>
</feature>
<evidence type="ECO:0000256" key="1">
    <source>
        <dbReference type="ARBA" id="ARBA00000900"/>
    </source>
</evidence>
<comment type="catalytic activity">
    <reaction evidence="2">
        <text>[protein]-peptidylproline (omega=180) = [protein]-peptidylproline (omega=0)</text>
        <dbReference type="Rhea" id="RHEA:16237"/>
        <dbReference type="Rhea" id="RHEA-COMP:10747"/>
        <dbReference type="Rhea" id="RHEA-COMP:10748"/>
        <dbReference type="ChEBI" id="CHEBI:83833"/>
        <dbReference type="ChEBI" id="CHEBI:83834"/>
        <dbReference type="EC" id="5.2.1.8"/>
    </reaction>
</comment>
<evidence type="ECO:0000256" key="20">
    <source>
        <dbReference type="ARBA" id="ARBA00030942"/>
    </source>
</evidence>
<evidence type="ECO:0000256" key="14">
    <source>
        <dbReference type="ARBA" id="ARBA00022786"/>
    </source>
</evidence>
<dbReference type="EMBL" id="ML735306">
    <property type="protein sequence ID" value="KAE8386721.1"/>
    <property type="molecule type" value="Genomic_DNA"/>
</dbReference>
<dbReference type="GO" id="GO:0016567">
    <property type="term" value="P:protein ubiquitination"/>
    <property type="evidence" value="ECO:0007669"/>
    <property type="project" value="InterPro"/>
</dbReference>
<dbReference type="GO" id="GO:0005634">
    <property type="term" value="C:nucleus"/>
    <property type="evidence" value="ECO:0007669"/>
    <property type="project" value="UniProtKB-SubCell"/>
</dbReference>
<feature type="domain" description="DFDF" evidence="25">
    <location>
        <begin position="278"/>
        <end position="314"/>
    </location>
</feature>
<dbReference type="GO" id="GO:0033962">
    <property type="term" value="P:P-body assembly"/>
    <property type="evidence" value="ECO:0007669"/>
    <property type="project" value="TreeGrafter"/>
</dbReference>
<dbReference type="GO" id="GO:0006457">
    <property type="term" value="P:protein folding"/>
    <property type="evidence" value="ECO:0007669"/>
    <property type="project" value="InterPro"/>
</dbReference>
<dbReference type="InterPro" id="IPR036652">
    <property type="entry name" value="YjeF_N_dom_sf"/>
</dbReference>
<keyword evidence="15" id="KW-0697">Rotamase</keyword>
<dbReference type="PANTHER" id="PTHR13612">
    <property type="entry name" value="ENHANCER OF MRNA-DECAPPING PROTEIN 3"/>
    <property type="match status" value="1"/>
</dbReference>
<dbReference type="SMART" id="SM01199">
    <property type="entry name" value="FDF"/>
    <property type="match status" value="1"/>
</dbReference>
<dbReference type="GO" id="GO:0031087">
    <property type="term" value="P:deadenylation-independent decapping of nuclear-transcribed mRNA"/>
    <property type="evidence" value="ECO:0007669"/>
    <property type="project" value="TreeGrafter"/>
</dbReference>
<feature type="compositionally biased region" description="Polar residues" evidence="22">
    <location>
        <begin position="133"/>
        <end position="144"/>
    </location>
</feature>
<dbReference type="SMART" id="SM00504">
    <property type="entry name" value="Ubox"/>
    <property type="match status" value="1"/>
</dbReference>
<sequence length="1272" mass="138033">MASEFIGYNVLVTLRTPPNATIQGVVADVIGQRLMLRDVALSWSTQKFPTYSLDAADIADLSLGPTPKAPPQNQQAGREIQNIARAAPAVPAQQPFVDPAILSFSKPPSEQFGHGVGPGCPQFQPTPIDRLSSPASQNLPPQQQIHRDESAVLTEPFSNLELDIDSRTKGTRNTPRENELHGSVPGIKDGFASTRTSAQANARSGRSIGPNKPQRAGLTPVNEHDGATNTNPKTRGWRQTAFVEPASPQKYREKEPNSRRRKKKNRGSFAEDPNGWATEDATDIQELGDFDFQSNLSKFDKRRVFEEIRNDDTTADEERLVSFNRRVPKPGTNGGKNLHWTENVLDSPQGSETGDSDQEPSDAKLSSGNYSGREASRVARGQSRKGSGILGQPLIPPQINSFGRGQLSASRTTSPRPGSKASVSASPISGPGVPGASLRLTTTNRSCPTVSPLQALEVEQIAVAELGLTEDMITENAGRSIAEAAVGLLSSDAAAPTMLVLTGNHRTGARAVSAARHLRNRGHRVTVCMLGIEHENELLESCRKQIDVFKKIGGRVHRWEDLSARLSTSEFSPDLVLDALFGIHIAFDDLRTDNQAVAFEMIAWANRSNLEVLSVDVPSGISASSGEMTVMEGGRVCIGSKSVVCLGAPKTGIINALLAGEGLTWSLSVADIGIPQIVWRKYGTRRRHGIDFGNRWVTRPEHQPDKPPSPKWGKITHSEWASGDAYSASAGAGGGRGGNVPFKRLPFNFCSLSLQPFAHPVCTPSGTIFDLTNILPWIKKHGTNPVDGSPLKNSDLIKLTLAKNEAGEYVDPVTYKVLTDNTHIVALRNTGNVFAWDTVERLNIKGKLWRDLVTDEEFGRKDIITLQDPQNIESRNLSSFNYLKDGESVPGNKEEESNVNANALGSSAKILKAKEAVAKARSERAQRAGSTAVAKADGSTATASRSKTASFQSGKPTPYNAAKHTTGLAAASFTSTGVTPHTSAELALLSDEEYMLKRGRVKQKGYARISTTSGDINLELQTQYAPKAVWNFIKLAKKGYYKDVTFHRNIKGFMIQGGDPSGTGRGGESIWGQYFNDEFEGPLKHDSRGTLSMANKGKNTNSSQFFIAYRALPHLNNKHTIFGHVIDDPTPSAPTLNNLETHPVNTSTNRPTPDIRIKDVIVFVDPFEEFLKQKQVEEASGKNKQADPTEEDQNAQEEEDNQVTWTGKRVRGSGVTGAGGDGVGKYLKAALANQAAQEEDEIVEFVGEEPEPEPMRKKFKNKGGFGDFSSWD</sequence>
<evidence type="ECO:0000259" key="23">
    <source>
        <dbReference type="PROSITE" id="PS50072"/>
    </source>
</evidence>
<evidence type="ECO:0000313" key="27">
    <source>
        <dbReference type="EMBL" id="KAE8386721.1"/>
    </source>
</evidence>
<evidence type="ECO:0000256" key="18">
    <source>
        <dbReference type="ARBA" id="ARBA00029569"/>
    </source>
</evidence>
<protein>
    <recommendedName>
        <fullName evidence="10">Enhancer of mRNA-decapping protein 3</fullName>
        <ecNumber evidence="8">2.3.2.27</ecNumber>
        <ecNumber evidence="9">5.2.1.8</ecNumber>
    </recommendedName>
    <alternativeName>
        <fullName evidence="19">Cyclophilin-60</fullName>
    </alternativeName>
    <alternativeName>
        <fullName evidence="20">Cyclophilin-like protein Cyp-60</fullName>
    </alternativeName>
    <alternativeName>
        <fullName evidence="11">Peptidyl-prolyl cis-trans isomerase-like 2</fullName>
    </alternativeName>
    <alternativeName>
        <fullName evidence="21">RING-type E3 ubiquitin transferase isomerase-like 2</fullName>
    </alternativeName>
    <alternativeName>
        <fullName evidence="18">Rotamase</fullName>
    </alternativeName>
</protein>
<dbReference type="FunFam" id="3.30.40.10:FF:000079">
    <property type="entry name" value="Peptidyl-prolyl cis-trans isomerase 2"/>
    <property type="match status" value="1"/>
</dbReference>
<dbReference type="OrthoDB" id="407558at2759"/>
<evidence type="ECO:0000256" key="16">
    <source>
        <dbReference type="ARBA" id="ARBA00023235"/>
    </source>
</evidence>
<comment type="catalytic activity">
    <reaction evidence="1">
        <text>S-ubiquitinyl-[E2 ubiquitin-conjugating enzyme]-L-cysteine + [acceptor protein]-L-lysine = [E2 ubiquitin-conjugating enzyme]-L-cysteine + N(6)-ubiquitinyl-[acceptor protein]-L-lysine.</text>
        <dbReference type="EC" id="2.3.2.27"/>
    </reaction>
</comment>
<evidence type="ECO:0000256" key="17">
    <source>
        <dbReference type="ARBA" id="ARBA00023242"/>
    </source>
</evidence>
<comment type="subcellular location">
    <subcellularLocation>
        <location evidence="5">Cytoplasm</location>
        <location evidence="5">P-body</location>
    </subcellularLocation>
    <subcellularLocation>
        <location evidence="4">Nucleus</location>
    </subcellularLocation>
</comment>
<proteinExistence type="inferred from homology"/>
<feature type="region of interest" description="Disordered" evidence="22">
    <location>
        <begin position="1247"/>
        <end position="1272"/>
    </location>
</feature>
<dbReference type="InterPro" id="IPR026951">
    <property type="entry name" value="PPIL2_U-box_dom"/>
</dbReference>
<dbReference type="PROSITE" id="PS51698">
    <property type="entry name" value="U_BOX"/>
    <property type="match status" value="1"/>
</dbReference>
<dbReference type="PRINTS" id="PR00153">
    <property type="entry name" value="CSAPPISMRASE"/>
</dbReference>
<keyword evidence="13" id="KW-0808">Transferase</keyword>
<evidence type="ECO:0000256" key="5">
    <source>
        <dbReference type="ARBA" id="ARBA00004201"/>
    </source>
</evidence>
<evidence type="ECO:0000256" key="10">
    <source>
        <dbReference type="ARBA" id="ARBA00015797"/>
    </source>
</evidence>
<dbReference type="AlphaFoldDB" id="A0A5N7BY11"/>
<feature type="domain" description="PPIase cyclophilin-type" evidence="23">
    <location>
        <begin position="1014"/>
        <end position="1162"/>
    </location>
</feature>
<evidence type="ECO:0000256" key="4">
    <source>
        <dbReference type="ARBA" id="ARBA00004123"/>
    </source>
</evidence>
<evidence type="ECO:0000256" key="9">
    <source>
        <dbReference type="ARBA" id="ARBA00013194"/>
    </source>
</evidence>
<dbReference type="Gene3D" id="2.40.100.10">
    <property type="entry name" value="Cyclophilin-like"/>
    <property type="match status" value="1"/>
</dbReference>
<dbReference type="Gene3D" id="3.40.50.10260">
    <property type="entry name" value="YjeF N-terminal domain"/>
    <property type="match status" value="1"/>
</dbReference>
<dbReference type="SUPFAM" id="SSF57850">
    <property type="entry name" value="RING/U-box"/>
    <property type="match status" value="1"/>
</dbReference>
<evidence type="ECO:0000256" key="21">
    <source>
        <dbReference type="ARBA" id="ARBA00033051"/>
    </source>
</evidence>
<evidence type="ECO:0000256" key="15">
    <source>
        <dbReference type="ARBA" id="ARBA00023110"/>
    </source>
</evidence>
<evidence type="ECO:0000256" key="6">
    <source>
        <dbReference type="ARBA" id="ARBA00006610"/>
    </source>
</evidence>
<feature type="domain" description="U-box" evidence="26">
    <location>
        <begin position="743"/>
        <end position="816"/>
    </location>
</feature>
<evidence type="ECO:0000259" key="24">
    <source>
        <dbReference type="PROSITE" id="PS51385"/>
    </source>
</evidence>
<feature type="compositionally biased region" description="Low complexity" evidence="22">
    <location>
        <begin position="939"/>
        <end position="950"/>
    </location>
</feature>
<dbReference type="PROSITE" id="PS50072">
    <property type="entry name" value="CSA_PPIASE_2"/>
    <property type="match status" value="1"/>
</dbReference>
<keyword evidence="16" id="KW-0413">Isomerase</keyword>
<dbReference type="InterPro" id="IPR003613">
    <property type="entry name" value="Ubox_domain"/>
</dbReference>
<dbReference type="FunFam" id="3.40.50.10260:FF:000007">
    <property type="entry name" value="YjeF N-terminal domain-like protein"/>
    <property type="match status" value="1"/>
</dbReference>
<accession>A0A5N7BY11</accession>
<feature type="domain" description="YjeF N-terminal" evidence="24">
    <location>
        <begin position="455"/>
        <end position="680"/>
    </location>
</feature>
<feature type="compositionally biased region" description="Polar residues" evidence="22">
    <location>
        <begin position="344"/>
        <end position="353"/>
    </location>
</feature>
<dbReference type="GO" id="GO:0003729">
    <property type="term" value="F:mRNA binding"/>
    <property type="evidence" value="ECO:0007669"/>
    <property type="project" value="TreeGrafter"/>
</dbReference>
<feature type="region of interest" description="Disordered" evidence="22">
    <location>
        <begin position="1176"/>
        <end position="1223"/>
    </location>
</feature>
<dbReference type="CDD" id="cd16663">
    <property type="entry name" value="RING-Ubox_PPIL2"/>
    <property type="match status" value="1"/>
</dbReference>
<reference evidence="27" key="1">
    <citation type="submission" date="2019-04" db="EMBL/GenBank/DDBJ databases">
        <title>Friends and foes A comparative genomics studyof 23 Aspergillus species from section Flavi.</title>
        <authorList>
            <consortium name="DOE Joint Genome Institute"/>
            <person name="Kjaerbolling I."/>
            <person name="Vesth T."/>
            <person name="Frisvad J.C."/>
            <person name="Nybo J.L."/>
            <person name="Theobald S."/>
            <person name="Kildgaard S."/>
            <person name="Isbrandt T."/>
            <person name="Kuo A."/>
            <person name="Sato A."/>
            <person name="Lyhne E.K."/>
            <person name="Kogle M.E."/>
            <person name="Wiebenga A."/>
            <person name="Kun R.S."/>
            <person name="Lubbers R.J."/>
            <person name="Makela M.R."/>
            <person name="Barry K."/>
            <person name="Chovatia M."/>
            <person name="Clum A."/>
            <person name="Daum C."/>
            <person name="Haridas S."/>
            <person name="He G."/>
            <person name="LaButti K."/>
            <person name="Lipzen A."/>
            <person name="Mondo S."/>
            <person name="Riley R."/>
            <person name="Salamov A."/>
            <person name="Simmons B.A."/>
            <person name="Magnuson J.K."/>
            <person name="Henrissat B."/>
            <person name="Mortensen U.H."/>
            <person name="Larsen T.O."/>
            <person name="Devries R.P."/>
            <person name="Grigoriev I.V."/>
            <person name="Machida M."/>
            <person name="Baker S.E."/>
            <person name="Andersen M.R."/>
        </authorList>
    </citation>
    <scope>NUCLEOTIDE SEQUENCE [LARGE SCALE GENOMIC DNA]</scope>
    <source>
        <strain evidence="27">IBT 14317</strain>
    </source>
</reference>
<dbReference type="InterPro" id="IPR019050">
    <property type="entry name" value="FDF_dom"/>
</dbReference>
<dbReference type="GO" id="GO:0000932">
    <property type="term" value="C:P-body"/>
    <property type="evidence" value="ECO:0007669"/>
    <property type="project" value="UniProtKB-SubCell"/>
</dbReference>
<dbReference type="PANTHER" id="PTHR13612:SF0">
    <property type="entry name" value="ENHANCER OF MRNA-DECAPPING PROTEIN 3"/>
    <property type="match status" value="1"/>
</dbReference>
<keyword evidence="14" id="KW-0833">Ubl conjugation pathway</keyword>
<dbReference type="Gene3D" id="3.30.40.10">
    <property type="entry name" value="Zinc/RING finger domain, C3HC4 (zinc finger)"/>
    <property type="match status" value="1"/>
</dbReference>
<feature type="compositionally biased region" description="Acidic residues" evidence="22">
    <location>
        <begin position="1188"/>
        <end position="1201"/>
    </location>
</feature>
<dbReference type="InterPro" id="IPR020892">
    <property type="entry name" value="Cyclophilin-type_PPIase_CS"/>
</dbReference>
<dbReference type="PROSITE" id="PS51385">
    <property type="entry name" value="YJEF_N"/>
    <property type="match status" value="1"/>
</dbReference>
<evidence type="ECO:0000256" key="12">
    <source>
        <dbReference type="ARBA" id="ARBA00022490"/>
    </source>
</evidence>
<comment type="similarity">
    <text evidence="7">Belongs to the cyclophilin-type PPIase family. PPIL2 subfamily.</text>
</comment>
<feature type="compositionally biased region" description="Polar residues" evidence="22">
    <location>
        <begin position="398"/>
        <end position="427"/>
    </location>
</feature>
<dbReference type="Pfam" id="PF00160">
    <property type="entry name" value="Pro_isomerase"/>
    <property type="match status" value="1"/>
</dbReference>
<evidence type="ECO:0000256" key="7">
    <source>
        <dbReference type="ARBA" id="ARBA00007930"/>
    </source>
</evidence>
<evidence type="ECO:0000256" key="19">
    <source>
        <dbReference type="ARBA" id="ARBA00030661"/>
    </source>
</evidence>
<name>A0A5N7BY11_PETAA</name>
<feature type="region of interest" description="Disordered" evidence="22">
    <location>
        <begin position="107"/>
        <end position="280"/>
    </location>
</feature>
<dbReference type="InterPro" id="IPR004443">
    <property type="entry name" value="YjeF_N_dom"/>
</dbReference>
<dbReference type="InterPro" id="IPR002130">
    <property type="entry name" value="Cyclophilin-type_PPIase_dom"/>
</dbReference>
<evidence type="ECO:0000256" key="2">
    <source>
        <dbReference type="ARBA" id="ARBA00000971"/>
    </source>
</evidence>
<gene>
    <name evidence="27" type="ORF">BDV23DRAFT_175234</name>
</gene>
<feature type="compositionally biased region" description="Polar residues" evidence="22">
    <location>
        <begin position="193"/>
        <end position="204"/>
    </location>
</feature>
<dbReference type="Proteomes" id="UP000326877">
    <property type="component" value="Unassembled WGS sequence"/>
</dbReference>
<feature type="compositionally biased region" description="Basic and acidic residues" evidence="22">
    <location>
        <begin position="1176"/>
        <end position="1187"/>
    </location>
</feature>
<feature type="compositionally biased region" description="Basic and acidic residues" evidence="22">
    <location>
        <begin position="164"/>
        <end position="180"/>
    </location>
</feature>
<keyword evidence="17" id="KW-0539">Nucleus</keyword>
<evidence type="ECO:0000259" key="26">
    <source>
        <dbReference type="PROSITE" id="PS51698"/>
    </source>
</evidence>
<dbReference type="InterPro" id="IPR025762">
    <property type="entry name" value="DFDF"/>
</dbReference>
<evidence type="ECO:0000256" key="11">
    <source>
        <dbReference type="ARBA" id="ARBA00020592"/>
    </source>
</evidence>
<dbReference type="EC" id="5.2.1.8" evidence="9"/>
<evidence type="ECO:0000256" key="13">
    <source>
        <dbReference type="ARBA" id="ARBA00022679"/>
    </source>
</evidence>
<dbReference type="SUPFAM" id="SSF64153">
    <property type="entry name" value="YjeF N-terminal domain-like"/>
    <property type="match status" value="1"/>
</dbReference>
<dbReference type="Pfam" id="PF09532">
    <property type="entry name" value="FDF"/>
    <property type="match status" value="1"/>
</dbReference>
<dbReference type="FunFam" id="2.40.100.10:FF:000014">
    <property type="entry name" value="Peptidyl-prolyl cis-trans isomerase cyp65"/>
    <property type="match status" value="1"/>
</dbReference>
<evidence type="ECO:0000256" key="3">
    <source>
        <dbReference type="ARBA" id="ARBA00003697"/>
    </source>
</evidence>
<feature type="compositionally biased region" description="Gly residues" evidence="22">
    <location>
        <begin position="1214"/>
        <end position="1223"/>
    </location>
</feature>
<dbReference type="PROSITE" id="PS00170">
    <property type="entry name" value="CSA_PPIASE_1"/>
    <property type="match status" value="1"/>
</dbReference>
<evidence type="ECO:0000256" key="22">
    <source>
        <dbReference type="SAM" id="MobiDB-lite"/>
    </source>
</evidence>
<organism evidence="27">
    <name type="scientific">Petromyces alliaceus</name>
    <name type="common">Aspergillus alliaceus</name>
    <dbReference type="NCBI Taxonomy" id="209559"/>
    <lineage>
        <taxon>Eukaryota</taxon>
        <taxon>Fungi</taxon>
        <taxon>Dikarya</taxon>
        <taxon>Ascomycota</taxon>
        <taxon>Pezizomycotina</taxon>
        <taxon>Eurotiomycetes</taxon>
        <taxon>Eurotiomycetidae</taxon>
        <taxon>Eurotiales</taxon>
        <taxon>Aspergillaceae</taxon>
        <taxon>Aspergillus</taxon>
        <taxon>Aspergillus subgen. Circumdati</taxon>
    </lineage>
</organism>
<dbReference type="InterPro" id="IPR013083">
    <property type="entry name" value="Znf_RING/FYVE/PHD"/>
</dbReference>
<dbReference type="EC" id="2.3.2.27" evidence="8"/>
<comment type="similarity">
    <text evidence="6">Belongs to the EDC3 family.</text>
</comment>
<dbReference type="InterPro" id="IPR029000">
    <property type="entry name" value="Cyclophilin-like_dom_sf"/>
</dbReference>
<feature type="region of interest" description="Disordered" evidence="22">
    <location>
        <begin position="921"/>
        <end position="960"/>
    </location>
</feature>
<dbReference type="GO" id="GO:0003755">
    <property type="term" value="F:peptidyl-prolyl cis-trans isomerase activity"/>
    <property type="evidence" value="ECO:0007669"/>
    <property type="project" value="UniProtKB-KW"/>
</dbReference>
<dbReference type="SUPFAM" id="SSF50891">
    <property type="entry name" value="Cyclophilin-like"/>
    <property type="match status" value="1"/>
</dbReference>
<dbReference type="Pfam" id="PF03853">
    <property type="entry name" value="YjeF_N"/>
    <property type="match status" value="1"/>
</dbReference>
<dbReference type="PROSITE" id="PS51512">
    <property type="entry name" value="DFDF"/>
    <property type="match status" value="1"/>
</dbReference>
<evidence type="ECO:0000256" key="8">
    <source>
        <dbReference type="ARBA" id="ARBA00012483"/>
    </source>
</evidence>
<evidence type="ECO:0000259" key="25">
    <source>
        <dbReference type="PROSITE" id="PS51512"/>
    </source>
</evidence>
<dbReference type="GO" id="GO:0061630">
    <property type="term" value="F:ubiquitin protein ligase activity"/>
    <property type="evidence" value="ECO:0007669"/>
    <property type="project" value="UniProtKB-EC"/>
</dbReference>
<keyword evidence="12" id="KW-0963">Cytoplasm</keyword>